<reference evidence="4 5" key="1">
    <citation type="journal article" date="2020" name="Syst. Appl. Microbiol.">
        <title>Alienimonas chondri sp. nov., a novel planctomycete isolated from the biofilm of the red alga Chondrus crispus.</title>
        <authorList>
            <person name="Vitorino I."/>
            <person name="Albuquerque L."/>
            <person name="Wiegand S."/>
            <person name="Kallscheuer N."/>
            <person name="da Costa M.S."/>
            <person name="Lobo-da-Cunha A."/>
            <person name="Jogler C."/>
            <person name="Lage O.M."/>
        </authorList>
    </citation>
    <scope>NUCLEOTIDE SEQUENCE [LARGE SCALE GENOMIC DNA]</scope>
    <source>
        <strain evidence="4 5">LzC2</strain>
    </source>
</reference>
<keyword evidence="5" id="KW-1185">Reference proteome</keyword>
<dbReference type="Pfam" id="PF20256">
    <property type="entry name" value="MoCoBD_2"/>
    <property type="match status" value="1"/>
</dbReference>
<dbReference type="InterPro" id="IPR036856">
    <property type="entry name" value="Ald_Oxase/Xan_DH_a/b_sf"/>
</dbReference>
<dbReference type="EC" id="1.17.1.4" evidence="4"/>
<dbReference type="RefSeq" id="WP_171182955.1">
    <property type="nucleotide sequence ID" value="NZ_WTPX01000005.1"/>
</dbReference>
<evidence type="ECO:0000259" key="3">
    <source>
        <dbReference type="SMART" id="SM01008"/>
    </source>
</evidence>
<evidence type="ECO:0000256" key="2">
    <source>
        <dbReference type="ARBA" id="ARBA00023002"/>
    </source>
</evidence>
<keyword evidence="1" id="KW-0500">Molybdenum</keyword>
<dbReference type="EMBL" id="WTPX01000005">
    <property type="protein sequence ID" value="NNJ24233.1"/>
    <property type="molecule type" value="Genomic_DNA"/>
</dbReference>
<dbReference type="Proteomes" id="UP000609651">
    <property type="component" value="Unassembled WGS sequence"/>
</dbReference>
<dbReference type="GO" id="GO:0004854">
    <property type="term" value="F:xanthine dehydrogenase activity"/>
    <property type="evidence" value="ECO:0007669"/>
    <property type="project" value="UniProtKB-EC"/>
</dbReference>
<dbReference type="InterPro" id="IPR037165">
    <property type="entry name" value="AldOxase/xan_DH_Mopterin-bd_sf"/>
</dbReference>
<comment type="caution">
    <text evidence="4">The sequence shown here is derived from an EMBL/GenBank/DDBJ whole genome shotgun (WGS) entry which is preliminary data.</text>
</comment>
<keyword evidence="2 4" id="KW-0560">Oxidoreductase</keyword>
<dbReference type="Gene3D" id="3.30.365.10">
    <property type="entry name" value="Aldehyde oxidase/xanthine dehydrogenase, molybdopterin binding domain"/>
    <property type="match status" value="4"/>
</dbReference>
<dbReference type="Pfam" id="PF01315">
    <property type="entry name" value="Ald_Xan_dh_C"/>
    <property type="match status" value="1"/>
</dbReference>
<dbReference type="InterPro" id="IPR016208">
    <property type="entry name" value="Ald_Oxase/xanthine_DH-like"/>
</dbReference>
<evidence type="ECO:0000256" key="1">
    <source>
        <dbReference type="ARBA" id="ARBA00022505"/>
    </source>
</evidence>
<proteinExistence type="predicted"/>
<dbReference type="SUPFAM" id="SSF54665">
    <property type="entry name" value="CO dehydrogenase molybdoprotein N-domain-like"/>
    <property type="match status" value="1"/>
</dbReference>
<dbReference type="InterPro" id="IPR046867">
    <property type="entry name" value="AldOxase/xan_DH_MoCoBD2"/>
</dbReference>
<dbReference type="SUPFAM" id="SSF56003">
    <property type="entry name" value="Molybdenum cofactor-binding domain"/>
    <property type="match status" value="1"/>
</dbReference>
<dbReference type="PANTHER" id="PTHR11908">
    <property type="entry name" value="XANTHINE DEHYDROGENASE"/>
    <property type="match status" value="1"/>
</dbReference>
<sequence>MFFDTPASGFAPLPRLADDAGAIGRPKVRRSGREKVTGTAAYTAERDGRHSPDSFPGLLHAVAVPATIAKGRVTGIDASAAEAMPGVRHVLTPANSPKLKVPEGPPGLGFQSIEPAGPAGVESQEIVHGGQYVAAVIADTFEAARDGALAVKVTYEEEPNPVIAIEAVNGSEERPNSLMGDPPVMEEGDAETAVKEAALSVDLQFKTDTNHHNPIEPHATIAAFGKDANGSETLSVRETTQNLYGTRGSLAEAFGLKPEQVEVVCDFVGGAFGSKGVMWPQALLACKCAKLAGAPVKLVVTRRQMYGGTGHRSPTLHRVALGAKEDGTLTGIVHEGFTTSSIRDDYTDAVVLATKILYAAPARRLSQRMGRLNTQLPTFMRAPAETPGMYPLECAMDELAAAAGMDPIELRLRNEPPKDPMTGKPFSGRHFVQCLKAGADRFGWADRPLQPRKRKKGRWLIGTGVAAATYPAFGFPTEVELTLRANGTVRAVCATHELGTGTATVQAQVAADLLGVSAGRVDFDLGSTAYPKGGVSGGSATTLSVGSALRDAAEKLKAALLKHAPQDSPLSGAKPGDVTFDSGKLVLTESGKGASLEDLLEAAAKAELSAKGSYAPGKSEFSKHSFGATFVEVGVDEEFGLVRVRRMLGCYACGTILNRKLGRSQFLGGMVMGIGSGLLEVTHHDTRLARWTNDNLAEYHVPVNADVPDLDVMWIDDPDFNASPIGAKGIGEIGITGVNAALANAVWHATGKRHRTIPITPEAVMA</sequence>
<accession>A0ABX1VA24</accession>
<feature type="domain" description="Aldehyde oxidase/xanthine dehydrogenase a/b hammerhead" evidence="3">
    <location>
        <begin position="37"/>
        <end position="159"/>
    </location>
</feature>
<protein>
    <submittedName>
        <fullName evidence="4">Xanthine dehydrogenase YagR molybdenum-binding subunit</fullName>
        <ecNumber evidence="4">1.17.1.4</ecNumber>
    </submittedName>
</protein>
<organism evidence="4 5">
    <name type="scientific">Alienimonas chondri</name>
    <dbReference type="NCBI Taxonomy" id="2681879"/>
    <lineage>
        <taxon>Bacteria</taxon>
        <taxon>Pseudomonadati</taxon>
        <taxon>Planctomycetota</taxon>
        <taxon>Planctomycetia</taxon>
        <taxon>Planctomycetales</taxon>
        <taxon>Planctomycetaceae</taxon>
        <taxon>Alienimonas</taxon>
    </lineage>
</organism>
<evidence type="ECO:0000313" key="5">
    <source>
        <dbReference type="Proteomes" id="UP000609651"/>
    </source>
</evidence>
<dbReference type="InterPro" id="IPR008274">
    <property type="entry name" value="AldOxase/xan_DH_MoCoBD1"/>
</dbReference>
<gene>
    <name evidence="4" type="primary">yagR</name>
    <name evidence="4" type="ORF">LzC2_02850</name>
</gene>
<dbReference type="Pfam" id="PF02738">
    <property type="entry name" value="MoCoBD_1"/>
    <property type="match status" value="1"/>
</dbReference>
<dbReference type="SMART" id="SM01008">
    <property type="entry name" value="Ald_Xan_dh_C"/>
    <property type="match status" value="1"/>
</dbReference>
<evidence type="ECO:0000313" key="4">
    <source>
        <dbReference type="EMBL" id="NNJ24233.1"/>
    </source>
</evidence>
<name>A0ABX1VA24_9PLAN</name>
<dbReference type="InterPro" id="IPR000674">
    <property type="entry name" value="Ald_Oxase/Xan_DH_a/b"/>
</dbReference>
<dbReference type="PANTHER" id="PTHR11908:SF132">
    <property type="entry name" value="ALDEHYDE OXIDASE 1-RELATED"/>
    <property type="match status" value="1"/>
</dbReference>
<dbReference type="Gene3D" id="3.90.1170.50">
    <property type="entry name" value="Aldehyde oxidase/xanthine dehydrogenase, a/b hammerhead"/>
    <property type="match status" value="1"/>
</dbReference>